<comment type="caution">
    <text evidence="1">The sequence shown here is derived from an EMBL/GenBank/DDBJ whole genome shotgun (WGS) entry which is preliminary data.</text>
</comment>
<protein>
    <submittedName>
        <fullName evidence="1">Uncharacterized protein</fullName>
    </submittedName>
</protein>
<dbReference type="AlphaFoldDB" id="A0A9P6ABG0"/>
<proteinExistence type="predicted"/>
<gene>
    <name evidence="1" type="ORF">BS47DRAFT_1402838</name>
</gene>
<sequence>MSLNATLDAQRENLKDVIAEGNGLVQDDSSVSILVQVEWQEKKTKAHIEKAVKGWLGGIEATVKKYNGQLKELAVLRGKGGIRKDAYIPPLLSMEGLYKLDVDQDIWEDSRGDMADFPDGVVPPWLADPSVKEEEYSAANNVFMGSEDEEVSYFALVRVHQLYDWMMAWKKYMVHIPTVSGMSVPNMCAPLPLQQHCQICDHVLALEFQDVPQFCSCQSRGSDDPNASSDDSETGELEEFFEVEEAGFIAAIDQAILEDEE</sequence>
<evidence type="ECO:0000313" key="1">
    <source>
        <dbReference type="EMBL" id="KAF9503022.1"/>
    </source>
</evidence>
<name>A0A9P6ABG0_9AGAM</name>
<dbReference type="EMBL" id="MU129477">
    <property type="protein sequence ID" value="KAF9503022.1"/>
    <property type="molecule type" value="Genomic_DNA"/>
</dbReference>
<keyword evidence="2" id="KW-1185">Reference proteome</keyword>
<reference evidence="1" key="1">
    <citation type="journal article" date="2020" name="Nat. Commun.">
        <title>Large-scale genome sequencing of mycorrhizal fungi provides insights into the early evolution of symbiotic traits.</title>
        <authorList>
            <person name="Miyauchi S."/>
            <person name="Kiss E."/>
            <person name="Kuo A."/>
            <person name="Drula E."/>
            <person name="Kohler A."/>
            <person name="Sanchez-Garcia M."/>
            <person name="Morin E."/>
            <person name="Andreopoulos B."/>
            <person name="Barry K.W."/>
            <person name="Bonito G."/>
            <person name="Buee M."/>
            <person name="Carver A."/>
            <person name="Chen C."/>
            <person name="Cichocki N."/>
            <person name="Clum A."/>
            <person name="Culley D."/>
            <person name="Crous P.W."/>
            <person name="Fauchery L."/>
            <person name="Girlanda M."/>
            <person name="Hayes R.D."/>
            <person name="Keri Z."/>
            <person name="LaButti K."/>
            <person name="Lipzen A."/>
            <person name="Lombard V."/>
            <person name="Magnuson J."/>
            <person name="Maillard F."/>
            <person name="Murat C."/>
            <person name="Nolan M."/>
            <person name="Ohm R.A."/>
            <person name="Pangilinan J."/>
            <person name="Pereira M.F."/>
            <person name="Perotto S."/>
            <person name="Peter M."/>
            <person name="Pfister S."/>
            <person name="Riley R."/>
            <person name="Sitrit Y."/>
            <person name="Stielow J.B."/>
            <person name="Szollosi G."/>
            <person name="Zifcakova L."/>
            <person name="Stursova M."/>
            <person name="Spatafora J.W."/>
            <person name="Tedersoo L."/>
            <person name="Vaario L.M."/>
            <person name="Yamada A."/>
            <person name="Yan M."/>
            <person name="Wang P."/>
            <person name="Xu J."/>
            <person name="Bruns T."/>
            <person name="Baldrian P."/>
            <person name="Vilgalys R."/>
            <person name="Dunand C."/>
            <person name="Henrissat B."/>
            <person name="Grigoriev I.V."/>
            <person name="Hibbett D."/>
            <person name="Nagy L.G."/>
            <person name="Martin F.M."/>
        </authorList>
    </citation>
    <scope>NUCLEOTIDE SEQUENCE</scope>
    <source>
        <strain evidence="1">UP504</strain>
    </source>
</reference>
<dbReference type="Proteomes" id="UP000886523">
    <property type="component" value="Unassembled WGS sequence"/>
</dbReference>
<organism evidence="1 2">
    <name type="scientific">Hydnum rufescens UP504</name>
    <dbReference type="NCBI Taxonomy" id="1448309"/>
    <lineage>
        <taxon>Eukaryota</taxon>
        <taxon>Fungi</taxon>
        <taxon>Dikarya</taxon>
        <taxon>Basidiomycota</taxon>
        <taxon>Agaricomycotina</taxon>
        <taxon>Agaricomycetes</taxon>
        <taxon>Cantharellales</taxon>
        <taxon>Hydnaceae</taxon>
        <taxon>Hydnum</taxon>
    </lineage>
</organism>
<evidence type="ECO:0000313" key="2">
    <source>
        <dbReference type="Proteomes" id="UP000886523"/>
    </source>
</evidence>
<accession>A0A9P6ABG0</accession>